<dbReference type="InParanoid" id="A0A2P5C2Z8"/>
<dbReference type="EMBL" id="JXTC01000421">
    <property type="protein sequence ID" value="PON55417.1"/>
    <property type="molecule type" value="Genomic_DNA"/>
</dbReference>
<protein>
    <submittedName>
        <fullName evidence="1">Uncharacterized protein</fullName>
    </submittedName>
</protein>
<accession>A0A2P5C2Z8</accession>
<gene>
    <name evidence="1" type="ORF">TorRG33x02_299300</name>
</gene>
<sequence>MIHILCAKIYAYMARRWESGGTCGWGRVGEGESMKPLWRCKELFGFRGLTWKKGKEPISSTLDVHIWTFGLECNKAADWAGLGFQIWLLTTNFYCLYIYISFSLSHGDYIERFVLSCSLAFKFDTILYRNSFIQNDHW</sequence>
<proteinExistence type="predicted"/>
<evidence type="ECO:0000313" key="2">
    <source>
        <dbReference type="Proteomes" id="UP000237000"/>
    </source>
</evidence>
<comment type="caution">
    <text evidence="1">The sequence shown here is derived from an EMBL/GenBank/DDBJ whole genome shotgun (WGS) entry which is preliminary data.</text>
</comment>
<keyword evidence="2" id="KW-1185">Reference proteome</keyword>
<reference evidence="2" key="1">
    <citation type="submission" date="2016-06" db="EMBL/GenBank/DDBJ databases">
        <title>Parallel loss of symbiosis genes in relatives of nitrogen-fixing non-legume Parasponia.</title>
        <authorList>
            <person name="Van Velzen R."/>
            <person name="Holmer R."/>
            <person name="Bu F."/>
            <person name="Rutten L."/>
            <person name="Van Zeijl A."/>
            <person name="Liu W."/>
            <person name="Santuari L."/>
            <person name="Cao Q."/>
            <person name="Sharma T."/>
            <person name="Shen D."/>
            <person name="Roswanjaya Y."/>
            <person name="Wardhani T."/>
            <person name="Kalhor M.S."/>
            <person name="Jansen J."/>
            <person name="Van den Hoogen J."/>
            <person name="Gungor B."/>
            <person name="Hartog M."/>
            <person name="Hontelez J."/>
            <person name="Verver J."/>
            <person name="Yang W.-C."/>
            <person name="Schijlen E."/>
            <person name="Repin R."/>
            <person name="Schilthuizen M."/>
            <person name="Schranz E."/>
            <person name="Heidstra R."/>
            <person name="Miyata K."/>
            <person name="Fedorova E."/>
            <person name="Kohlen W."/>
            <person name="Bisseling T."/>
            <person name="Smit S."/>
            <person name="Geurts R."/>
        </authorList>
    </citation>
    <scope>NUCLEOTIDE SEQUENCE [LARGE SCALE GENOMIC DNA]</scope>
    <source>
        <strain evidence="2">cv. RG33-2</strain>
    </source>
</reference>
<evidence type="ECO:0000313" key="1">
    <source>
        <dbReference type="EMBL" id="PON55417.1"/>
    </source>
</evidence>
<name>A0A2P5C2Z8_TREOI</name>
<dbReference type="AlphaFoldDB" id="A0A2P5C2Z8"/>
<dbReference type="Proteomes" id="UP000237000">
    <property type="component" value="Unassembled WGS sequence"/>
</dbReference>
<organism evidence="1 2">
    <name type="scientific">Trema orientale</name>
    <name type="common">Charcoal tree</name>
    <name type="synonym">Celtis orientalis</name>
    <dbReference type="NCBI Taxonomy" id="63057"/>
    <lineage>
        <taxon>Eukaryota</taxon>
        <taxon>Viridiplantae</taxon>
        <taxon>Streptophyta</taxon>
        <taxon>Embryophyta</taxon>
        <taxon>Tracheophyta</taxon>
        <taxon>Spermatophyta</taxon>
        <taxon>Magnoliopsida</taxon>
        <taxon>eudicotyledons</taxon>
        <taxon>Gunneridae</taxon>
        <taxon>Pentapetalae</taxon>
        <taxon>rosids</taxon>
        <taxon>fabids</taxon>
        <taxon>Rosales</taxon>
        <taxon>Cannabaceae</taxon>
        <taxon>Trema</taxon>
    </lineage>
</organism>
<dbReference type="OrthoDB" id="10323345at2759"/>